<proteinExistence type="predicted"/>
<gene>
    <name evidence="1" type="ORF">CSC94_22410</name>
</gene>
<keyword evidence="2" id="KW-1185">Reference proteome</keyword>
<accession>A0A2G1QH99</accession>
<dbReference type="AlphaFoldDB" id="A0A2G1QH99"/>
<evidence type="ECO:0000313" key="1">
    <source>
        <dbReference type="EMBL" id="PHP64830.1"/>
    </source>
</evidence>
<organism evidence="1 2">
    <name type="scientific">Zhengella mangrovi</name>
    <dbReference type="NCBI Taxonomy" id="1982044"/>
    <lineage>
        <taxon>Bacteria</taxon>
        <taxon>Pseudomonadati</taxon>
        <taxon>Pseudomonadota</taxon>
        <taxon>Alphaproteobacteria</taxon>
        <taxon>Hyphomicrobiales</taxon>
        <taxon>Notoacmeibacteraceae</taxon>
        <taxon>Zhengella</taxon>
    </lineage>
</organism>
<evidence type="ECO:0000313" key="2">
    <source>
        <dbReference type="Proteomes" id="UP000221168"/>
    </source>
</evidence>
<comment type="caution">
    <text evidence="1">The sequence shown here is derived from an EMBL/GenBank/DDBJ whole genome shotgun (WGS) entry which is preliminary data.</text>
</comment>
<name>A0A2G1QH99_9HYPH</name>
<protein>
    <submittedName>
        <fullName evidence="1">Uncharacterized protein</fullName>
    </submittedName>
</protein>
<dbReference type="Proteomes" id="UP000221168">
    <property type="component" value="Unassembled WGS sequence"/>
</dbReference>
<dbReference type="EMBL" id="PDVP01000022">
    <property type="protein sequence ID" value="PHP64830.1"/>
    <property type="molecule type" value="Genomic_DNA"/>
</dbReference>
<sequence>MQPAKVSVDMARLPGNYGLASYHQEEDRERTLAQARLACNNPYSIGAGPNGGVMLHAVGQSAPTEMFLKTDREGRSFLGPKGPAGIPQDRLVVSYDNGILETVWIEKRARDVYGTMLFIPCT</sequence>
<reference evidence="1 2" key="1">
    <citation type="submission" date="2017-10" db="EMBL/GenBank/DDBJ databases">
        <title>Sedimentibacterium mangrovi gen. nov., sp. nov., a novel member of family Phyllobacteriacea isolated from mangrove sediment.</title>
        <authorList>
            <person name="Liao H."/>
            <person name="Tian Y."/>
        </authorList>
    </citation>
    <scope>NUCLEOTIDE SEQUENCE [LARGE SCALE GENOMIC DNA]</scope>
    <source>
        <strain evidence="1 2">X9-2-2</strain>
    </source>
</reference>